<dbReference type="AlphaFoldDB" id="A0A1X2H9T7"/>
<evidence type="ECO:0000259" key="4">
    <source>
        <dbReference type="Pfam" id="PF08698"/>
    </source>
</evidence>
<dbReference type="GO" id="GO:0006396">
    <property type="term" value="P:RNA processing"/>
    <property type="evidence" value="ECO:0007669"/>
    <property type="project" value="TreeGrafter"/>
</dbReference>
<protein>
    <submittedName>
        <fullName evidence="5">Fcf2 pre-rRNA processing-domain-containing protein</fullName>
    </submittedName>
</protein>
<sequence>MALTRAQRRKIESKGSRATAQSGDSIQSSVDQSASANDEPSIVTKSGNMHDLNSTAVEQTKQSKETNSRAYESQTTDPVEDESMTKEETNKKQETKEASASEDESEEDDSDSSASEGEGESDGSSEDESGSESESESEEEEDEEEEDEDLDALLEKASTALKAQQLEKESEKDEIRMPKLQTGMSYNEQLYITKDEGRARLVDSAVAMEGDKTDDARRLETLKAGEEKKKKLSKKERKLEREKTAGKGWFDMPKPEMTPEIKRDLDILRMRHVLDPKRHYRSLGKHEFKYFQVGTIKEGPTEFFSSRVARKDRGKTIVDELLADNQAREYHKRKANEINERGMKNGRRKMKKKKHHH</sequence>
<evidence type="ECO:0000256" key="2">
    <source>
        <dbReference type="ARBA" id="ARBA00023242"/>
    </source>
</evidence>
<name>A0A1X2H9T7_SYNRA</name>
<proteinExistence type="predicted"/>
<feature type="compositionally biased region" description="Basic and acidic residues" evidence="3">
    <location>
        <begin position="165"/>
        <end position="177"/>
    </location>
</feature>
<feature type="region of interest" description="Disordered" evidence="3">
    <location>
        <begin position="1"/>
        <end position="181"/>
    </location>
</feature>
<organism evidence="5 6">
    <name type="scientific">Syncephalastrum racemosum</name>
    <name type="common">Filamentous fungus</name>
    <dbReference type="NCBI Taxonomy" id="13706"/>
    <lineage>
        <taxon>Eukaryota</taxon>
        <taxon>Fungi</taxon>
        <taxon>Fungi incertae sedis</taxon>
        <taxon>Mucoromycota</taxon>
        <taxon>Mucoromycotina</taxon>
        <taxon>Mucoromycetes</taxon>
        <taxon>Mucorales</taxon>
        <taxon>Syncephalastraceae</taxon>
        <taxon>Syncephalastrum</taxon>
    </lineage>
</organism>
<accession>A0A1X2H9T7</accession>
<reference evidence="5 6" key="1">
    <citation type="submission" date="2016-07" db="EMBL/GenBank/DDBJ databases">
        <title>Pervasive Adenine N6-methylation of Active Genes in Fungi.</title>
        <authorList>
            <consortium name="DOE Joint Genome Institute"/>
            <person name="Mondo S.J."/>
            <person name="Dannebaum R.O."/>
            <person name="Kuo R.C."/>
            <person name="Labutti K."/>
            <person name="Haridas S."/>
            <person name="Kuo A."/>
            <person name="Salamov A."/>
            <person name="Ahrendt S.R."/>
            <person name="Lipzen A."/>
            <person name="Sullivan W."/>
            <person name="Andreopoulos W.B."/>
            <person name="Clum A."/>
            <person name="Lindquist E."/>
            <person name="Daum C."/>
            <person name="Ramamoorthy G.K."/>
            <person name="Gryganskyi A."/>
            <person name="Culley D."/>
            <person name="Magnuson J.K."/>
            <person name="James T.Y."/>
            <person name="O'Malley M.A."/>
            <person name="Stajich J.E."/>
            <person name="Spatafora J.W."/>
            <person name="Visel A."/>
            <person name="Grigoriev I.V."/>
        </authorList>
    </citation>
    <scope>NUCLEOTIDE SEQUENCE [LARGE SCALE GENOMIC DNA]</scope>
    <source>
        <strain evidence="5 6">NRRL 2496</strain>
    </source>
</reference>
<dbReference type="InParanoid" id="A0A1X2H9T7"/>
<keyword evidence="6" id="KW-1185">Reference proteome</keyword>
<dbReference type="PANTHER" id="PTHR21686">
    <property type="entry name" value="DEOXYNUCLEOTIDYLTRANSFERASE TERMINAL-INTERACTING PROTEIN 2"/>
    <property type="match status" value="1"/>
</dbReference>
<dbReference type="Pfam" id="PF08698">
    <property type="entry name" value="Fcf2"/>
    <property type="match status" value="1"/>
</dbReference>
<dbReference type="OMA" id="IRDPDIE"/>
<dbReference type="GO" id="GO:0005730">
    <property type="term" value="C:nucleolus"/>
    <property type="evidence" value="ECO:0007669"/>
    <property type="project" value="UniProtKB-SubCell"/>
</dbReference>
<comment type="caution">
    <text evidence="5">The sequence shown here is derived from an EMBL/GenBank/DDBJ whole genome shotgun (WGS) entry which is preliminary data.</text>
</comment>
<dbReference type="Proteomes" id="UP000242180">
    <property type="component" value="Unassembled WGS sequence"/>
</dbReference>
<dbReference type="InterPro" id="IPR014810">
    <property type="entry name" value="Fcf2_C"/>
</dbReference>
<feature type="compositionally biased region" description="Basic residues" evidence="3">
    <location>
        <begin position="344"/>
        <end position="357"/>
    </location>
</feature>
<feature type="region of interest" description="Disordered" evidence="3">
    <location>
        <begin position="221"/>
        <end position="256"/>
    </location>
</feature>
<keyword evidence="2" id="KW-0539">Nucleus</keyword>
<dbReference type="PANTHER" id="PTHR21686:SF12">
    <property type="entry name" value="DEOXYNUCLEOTIDYLTRANSFERASE TERMINAL-INTERACTING PROTEIN 2"/>
    <property type="match status" value="1"/>
</dbReference>
<dbReference type="InterPro" id="IPR039883">
    <property type="entry name" value="Fcf2/DNTTIP2"/>
</dbReference>
<evidence type="ECO:0000313" key="6">
    <source>
        <dbReference type="Proteomes" id="UP000242180"/>
    </source>
</evidence>
<feature type="compositionally biased region" description="Acidic residues" evidence="3">
    <location>
        <begin position="100"/>
        <end position="152"/>
    </location>
</feature>
<feature type="compositionally biased region" description="Polar residues" evidence="3">
    <location>
        <begin position="68"/>
        <end position="77"/>
    </location>
</feature>
<gene>
    <name evidence="5" type="ORF">BCR43DRAFT_459190</name>
</gene>
<evidence type="ECO:0000313" key="5">
    <source>
        <dbReference type="EMBL" id="ORY95419.1"/>
    </source>
</evidence>
<dbReference type="GO" id="GO:0003723">
    <property type="term" value="F:RNA binding"/>
    <property type="evidence" value="ECO:0007669"/>
    <property type="project" value="TreeGrafter"/>
</dbReference>
<evidence type="ECO:0000256" key="3">
    <source>
        <dbReference type="SAM" id="MobiDB-lite"/>
    </source>
</evidence>
<feature type="compositionally biased region" description="Basic and acidic residues" evidence="3">
    <location>
        <begin position="83"/>
        <end position="99"/>
    </location>
</feature>
<dbReference type="EMBL" id="MCGN01000006">
    <property type="protein sequence ID" value="ORY95419.1"/>
    <property type="molecule type" value="Genomic_DNA"/>
</dbReference>
<feature type="compositionally biased region" description="Polar residues" evidence="3">
    <location>
        <begin position="16"/>
        <end position="60"/>
    </location>
</feature>
<dbReference type="STRING" id="13706.A0A1X2H9T7"/>
<evidence type="ECO:0000256" key="1">
    <source>
        <dbReference type="ARBA" id="ARBA00004604"/>
    </source>
</evidence>
<comment type="subcellular location">
    <subcellularLocation>
        <location evidence="1">Nucleus</location>
        <location evidence="1">Nucleolus</location>
    </subcellularLocation>
</comment>
<dbReference type="FunCoup" id="A0A1X2H9T7">
    <property type="interactions" value="116"/>
</dbReference>
<feature type="region of interest" description="Disordered" evidence="3">
    <location>
        <begin position="331"/>
        <end position="357"/>
    </location>
</feature>
<feature type="domain" description="Fcf2 pre-rRNA processing C-terminal" evidence="4">
    <location>
        <begin position="242"/>
        <end position="334"/>
    </location>
</feature>
<dbReference type="OrthoDB" id="427886at2759"/>